<dbReference type="SUPFAM" id="SSF52540">
    <property type="entry name" value="P-loop containing nucleoside triphosphate hydrolases"/>
    <property type="match status" value="1"/>
</dbReference>
<organism evidence="9 10">
    <name type="scientific">Allorhizobium taibaishanense</name>
    <dbReference type="NCBI Taxonomy" id="887144"/>
    <lineage>
        <taxon>Bacteria</taxon>
        <taxon>Pseudomonadati</taxon>
        <taxon>Pseudomonadota</taxon>
        <taxon>Alphaproteobacteria</taxon>
        <taxon>Hyphomicrobiales</taxon>
        <taxon>Rhizobiaceae</taxon>
        <taxon>Rhizobium/Agrobacterium group</taxon>
        <taxon>Allorhizobium</taxon>
    </lineage>
</organism>
<protein>
    <submittedName>
        <fullName evidence="9">ABC transporter</fullName>
    </submittedName>
    <submittedName>
        <fullName evidence="8">Lipoprotein-releasing system ATP-binding protein</fullName>
        <ecNumber evidence="8">3.6.3.-</ecNumber>
    </submittedName>
</protein>
<dbReference type="GO" id="GO:0044874">
    <property type="term" value="P:lipoprotein localization to outer membrane"/>
    <property type="evidence" value="ECO:0007669"/>
    <property type="project" value="TreeGrafter"/>
</dbReference>
<evidence type="ECO:0000313" key="8">
    <source>
        <dbReference type="EMBL" id="MBB4007614.1"/>
    </source>
</evidence>
<dbReference type="CDD" id="cd03255">
    <property type="entry name" value="ABC_MJ0796_LolCDE_FtsE"/>
    <property type="match status" value="1"/>
</dbReference>
<dbReference type="RefSeq" id="WP_075616637.1">
    <property type="nucleotide sequence ID" value="NZ_JACIED010000002.1"/>
</dbReference>
<evidence type="ECO:0000256" key="6">
    <source>
        <dbReference type="ARBA" id="ARBA00038388"/>
    </source>
</evidence>
<accession>A0A1Q8ZYV9</accession>
<keyword evidence="5" id="KW-1278">Translocase</keyword>
<dbReference type="PROSITE" id="PS50893">
    <property type="entry name" value="ABC_TRANSPORTER_2"/>
    <property type="match status" value="1"/>
</dbReference>
<sequence>MAKNPVLEISNVSRSYGEGETKLSILKGAGLTLYEGETVALVAPSGTGKSTLLHIAGLLEHPSDGDVVIGGTRCNELSEEGRTAMRRSSIGFVYQFHHLLPEFSALENIMMPQMIAGLTIPEASKRAKALLDYMRIGHRGTHRPAELSGGEQQRVAIARAVANAPLLLLADEPTGNLDPETAAYVFSALEALVRQSGLAALIATHNHELAMRMDRCVTLQDGRIVDLEL</sequence>
<evidence type="ECO:0000256" key="3">
    <source>
        <dbReference type="ARBA" id="ARBA00022741"/>
    </source>
</evidence>
<keyword evidence="8" id="KW-0449">Lipoprotein</keyword>
<keyword evidence="2" id="KW-1003">Cell membrane</keyword>
<dbReference type="SMART" id="SM00382">
    <property type="entry name" value="AAA"/>
    <property type="match status" value="1"/>
</dbReference>
<dbReference type="Pfam" id="PF00005">
    <property type="entry name" value="ABC_tran"/>
    <property type="match status" value="1"/>
</dbReference>
<dbReference type="PROSITE" id="PS00211">
    <property type="entry name" value="ABC_TRANSPORTER_1"/>
    <property type="match status" value="1"/>
</dbReference>
<dbReference type="InterPro" id="IPR027417">
    <property type="entry name" value="P-loop_NTPase"/>
</dbReference>
<dbReference type="PANTHER" id="PTHR24220:SF689">
    <property type="entry name" value="LIPOPROTEIN-RELEASING SYSTEM ATP-BINDING PROTEIN LOLD"/>
    <property type="match status" value="1"/>
</dbReference>
<keyword evidence="2" id="KW-0472">Membrane</keyword>
<dbReference type="Proteomes" id="UP000544107">
    <property type="component" value="Unassembled WGS sequence"/>
</dbReference>
<evidence type="ECO:0000256" key="2">
    <source>
        <dbReference type="ARBA" id="ARBA00022519"/>
    </source>
</evidence>
<keyword evidence="8" id="KW-0378">Hydrolase</keyword>
<dbReference type="InterPro" id="IPR017911">
    <property type="entry name" value="MacB-like_ATP-bd"/>
</dbReference>
<dbReference type="GO" id="GO:0089705">
    <property type="term" value="P:protein localization to outer membrane"/>
    <property type="evidence" value="ECO:0007669"/>
    <property type="project" value="TreeGrafter"/>
</dbReference>
<keyword evidence="1" id="KW-0813">Transport</keyword>
<dbReference type="AlphaFoldDB" id="A0A1Q8ZYV9"/>
<comment type="caution">
    <text evidence="9">The sequence shown here is derived from an EMBL/GenBank/DDBJ whole genome shotgun (WGS) entry which is preliminary data.</text>
</comment>
<evidence type="ECO:0000256" key="4">
    <source>
        <dbReference type="ARBA" id="ARBA00022840"/>
    </source>
</evidence>
<dbReference type="OrthoDB" id="9787227at2"/>
<dbReference type="STRING" id="887144.BJF91_03290"/>
<reference evidence="8 11" key="2">
    <citation type="submission" date="2020-08" db="EMBL/GenBank/DDBJ databases">
        <title>Genomic Encyclopedia of Type Strains, Phase IV (KMG-IV): sequencing the most valuable type-strain genomes for metagenomic binning, comparative biology and taxonomic classification.</title>
        <authorList>
            <person name="Goeker M."/>
        </authorList>
    </citation>
    <scope>NUCLEOTIDE SEQUENCE [LARGE SCALE GENOMIC DNA]</scope>
    <source>
        <strain evidence="8 11">DSM 100021</strain>
    </source>
</reference>
<dbReference type="GO" id="GO:0022857">
    <property type="term" value="F:transmembrane transporter activity"/>
    <property type="evidence" value="ECO:0007669"/>
    <property type="project" value="TreeGrafter"/>
</dbReference>
<dbReference type="InterPro" id="IPR017871">
    <property type="entry name" value="ABC_transporter-like_CS"/>
</dbReference>
<reference evidence="9 10" key="1">
    <citation type="submission" date="2016-09" db="EMBL/GenBank/DDBJ databases">
        <title>Rhizobium oryziradicis sp. nov., isolated from the root of rice.</title>
        <authorList>
            <person name="Zhao J."/>
            <person name="Zhang X."/>
        </authorList>
    </citation>
    <scope>NUCLEOTIDE SEQUENCE [LARGE SCALE GENOMIC DNA]</scope>
    <source>
        <strain evidence="9 10">14971</strain>
    </source>
</reference>
<dbReference type="GO" id="GO:0016887">
    <property type="term" value="F:ATP hydrolysis activity"/>
    <property type="evidence" value="ECO:0007669"/>
    <property type="project" value="InterPro"/>
</dbReference>
<dbReference type="GO" id="GO:0098796">
    <property type="term" value="C:membrane protein complex"/>
    <property type="evidence" value="ECO:0007669"/>
    <property type="project" value="UniProtKB-ARBA"/>
</dbReference>
<dbReference type="GO" id="GO:0005524">
    <property type="term" value="F:ATP binding"/>
    <property type="evidence" value="ECO:0007669"/>
    <property type="project" value="UniProtKB-KW"/>
</dbReference>
<feature type="domain" description="ABC transporter" evidence="7">
    <location>
        <begin position="7"/>
        <end position="229"/>
    </location>
</feature>
<comment type="similarity">
    <text evidence="6">Belongs to the ABC transporter superfamily. Macrolide exporter (TC 3.A.1.122) family.</text>
</comment>
<dbReference type="InterPro" id="IPR003439">
    <property type="entry name" value="ABC_transporter-like_ATP-bd"/>
</dbReference>
<evidence type="ECO:0000259" key="7">
    <source>
        <dbReference type="PROSITE" id="PS50893"/>
    </source>
</evidence>
<keyword evidence="4 8" id="KW-0067">ATP-binding</keyword>
<dbReference type="EMBL" id="JACIED010000002">
    <property type="protein sequence ID" value="MBB4007614.1"/>
    <property type="molecule type" value="Genomic_DNA"/>
</dbReference>
<dbReference type="EMBL" id="MKIN01000027">
    <property type="protein sequence ID" value="OLP47457.1"/>
    <property type="molecule type" value="Genomic_DNA"/>
</dbReference>
<name>A0A1Q8ZYV9_9HYPH</name>
<dbReference type="Proteomes" id="UP000185598">
    <property type="component" value="Unassembled WGS sequence"/>
</dbReference>
<dbReference type="InterPro" id="IPR003593">
    <property type="entry name" value="AAA+_ATPase"/>
</dbReference>
<proteinExistence type="inferred from homology"/>
<evidence type="ECO:0000313" key="9">
    <source>
        <dbReference type="EMBL" id="OLP47457.1"/>
    </source>
</evidence>
<dbReference type="GO" id="GO:0005886">
    <property type="term" value="C:plasma membrane"/>
    <property type="evidence" value="ECO:0007669"/>
    <property type="project" value="TreeGrafter"/>
</dbReference>
<evidence type="ECO:0000256" key="1">
    <source>
        <dbReference type="ARBA" id="ARBA00022448"/>
    </source>
</evidence>
<evidence type="ECO:0000256" key="5">
    <source>
        <dbReference type="ARBA" id="ARBA00022967"/>
    </source>
</evidence>
<evidence type="ECO:0000313" key="10">
    <source>
        <dbReference type="Proteomes" id="UP000185598"/>
    </source>
</evidence>
<keyword evidence="3" id="KW-0547">Nucleotide-binding</keyword>
<dbReference type="EC" id="3.6.3.-" evidence="8"/>
<dbReference type="Gene3D" id="3.40.50.300">
    <property type="entry name" value="P-loop containing nucleotide triphosphate hydrolases"/>
    <property type="match status" value="1"/>
</dbReference>
<keyword evidence="10" id="KW-1185">Reference proteome</keyword>
<evidence type="ECO:0000313" key="11">
    <source>
        <dbReference type="Proteomes" id="UP000544107"/>
    </source>
</evidence>
<gene>
    <name evidence="9" type="ORF">BJF91_03290</name>
    <name evidence="8" type="ORF">GGQ71_001877</name>
</gene>
<dbReference type="FunFam" id="3.40.50.300:FF:000032">
    <property type="entry name" value="Export ABC transporter ATP-binding protein"/>
    <property type="match status" value="1"/>
</dbReference>
<dbReference type="PANTHER" id="PTHR24220">
    <property type="entry name" value="IMPORT ATP-BINDING PROTEIN"/>
    <property type="match status" value="1"/>
</dbReference>
<dbReference type="InterPro" id="IPR015854">
    <property type="entry name" value="ABC_transpr_LolD-like"/>
</dbReference>
<keyword evidence="2" id="KW-0997">Cell inner membrane</keyword>